<accession>A0A0H3K406</accession>
<organism evidence="1 2">
    <name type="scientific">Synechococcus sp. (strain ATCC 27144 / PCC 6301 / SAUG 1402/1)</name>
    <name type="common">Anacystis nidulans</name>
    <dbReference type="NCBI Taxonomy" id="269084"/>
    <lineage>
        <taxon>Bacteria</taxon>
        <taxon>Bacillati</taxon>
        <taxon>Cyanobacteriota</taxon>
        <taxon>Cyanophyceae</taxon>
        <taxon>Synechococcales</taxon>
        <taxon>Synechococcaceae</taxon>
        <taxon>Synechococcus</taxon>
    </lineage>
</organism>
<sequence>MADVVSSGAFPIFLGLASLLKPAVAAILKGAANRPSSPKGNAKLRIFLLSSIPMAKHDQAHMSRRVSKFKPGGLSAMTRKQMEYYMGAKLLELGVEPKSAIYRWSTTEEGNDAVYTYSAYWGEARQQVEQGLEPAAPTA</sequence>
<dbReference type="GeneID" id="72431397"/>
<evidence type="ECO:0000313" key="2">
    <source>
        <dbReference type="Proteomes" id="UP000001175"/>
    </source>
</evidence>
<dbReference type="AlphaFoldDB" id="A0A0H3K406"/>
<name>A0A0H3K406_SYNP6</name>
<dbReference type="Proteomes" id="UP000001175">
    <property type="component" value="Chromosome"/>
</dbReference>
<dbReference type="RefSeq" id="WP_011243909.1">
    <property type="nucleotide sequence ID" value="NC_006576.1"/>
</dbReference>
<proteinExistence type="predicted"/>
<gene>
    <name evidence="1" type="ordered locus">syc1599_d</name>
</gene>
<reference evidence="1 2" key="1">
    <citation type="journal article" date="2007" name="Photosyn. Res.">
        <title>Complete nucleotide sequence of the freshwater unicellular cyanobacterium Synechococcus elongatus PCC 6301 chromosome: gene content and organization.</title>
        <authorList>
            <person name="Sugita C."/>
            <person name="Ogata K."/>
            <person name="Shikata M."/>
            <person name="Jikuya H."/>
            <person name="Takano J."/>
            <person name="Furumichi M."/>
            <person name="Kanehisa M."/>
            <person name="Omata T."/>
            <person name="Sugiura M."/>
            <person name="Sugita M."/>
        </authorList>
    </citation>
    <scope>NUCLEOTIDE SEQUENCE [LARGE SCALE GENOMIC DNA]</scope>
    <source>
        <strain evidence="2">ATCC 27144 / PCC 6301 / SAUG 1402/1</strain>
    </source>
</reference>
<dbReference type="eggNOG" id="ENOG503304G">
    <property type="taxonomic scope" value="Bacteria"/>
</dbReference>
<evidence type="ECO:0000313" key="1">
    <source>
        <dbReference type="EMBL" id="BAD79789.1"/>
    </source>
</evidence>
<protein>
    <submittedName>
        <fullName evidence="1">Uncharacterized protein</fullName>
    </submittedName>
</protein>
<dbReference type="EMBL" id="AP008231">
    <property type="protein sequence ID" value="BAD79789.1"/>
    <property type="molecule type" value="Genomic_DNA"/>
</dbReference>
<dbReference type="KEGG" id="syc:syc1599_d"/>